<accession>A0A143PWS8</accession>
<dbReference type="PANTHER" id="PTHR33375">
    <property type="entry name" value="CHROMOSOME-PARTITIONING PROTEIN PARB-RELATED"/>
    <property type="match status" value="1"/>
</dbReference>
<dbReference type="InterPro" id="IPR036086">
    <property type="entry name" value="ParB/Sulfiredoxin_sf"/>
</dbReference>
<dbReference type="GO" id="GO:0005694">
    <property type="term" value="C:chromosome"/>
    <property type="evidence" value="ECO:0007669"/>
    <property type="project" value="TreeGrafter"/>
</dbReference>
<dbReference type="SMART" id="SM00470">
    <property type="entry name" value="ParB"/>
    <property type="match status" value="1"/>
</dbReference>
<dbReference type="FunFam" id="1.10.10.2830:FF:000001">
    <property type="entry name" value="Chromosome partitioning protein ParB"/>
    <property type="match status" value="1"/>
</dbReference>
<evidence type="ECO:0000256" key="1">
    <source>
        <dbReference type="ARBA" id="ARBA00006295"/>
    </source>
</evidence>
<evidence type="ECO:0000313" key="6">
    <source>
        <dbReference type="Proteomes" id="UP000076079"/>
    </source>
</evidence>
<dbReference type="GO" id="GO:0007059">
    <property type="term" value="P:chromosome segregation"/>
    <property type="evidence" value="ECO:0007669"/>
    <property type="project" value="UniProtKB-KW"/>
</dbReference>
<evidence type="ECO:0000313" key="5">
    <source>
        <dbReference type="EMBL" id="AMY13032.1"/>
    </source>
</evidence>
<evidence type="ECO:0000256" key="3">
    <source>
        <dbReference type="ARBA" id="ARBA00023125"/>
    </source>
</evidence>
<dbReference type="InterPro" id="IPR057240">
    <property type="entry name" value="ParB_dimer_C"/>
</dbReference>
<dbReference type="Pfam" id="PF17762">
    <property type="entry name" value="HTH_ParB"/>
    <property type="match status" value="1"/>
</dbReference>
<evidence type="ECO:0000259" key="4">
    <source>
        <dbReference type="SMART" id="SM00470"/>
    </source>
</evidence>
<dbReference type="Proteomes" id="UP000076079">
    <property type="component" value="Chromosome"/>
</dbReference>
<gene>
    <name evidence="5" type="primary">parB_2</name>
    <name evidence="5" type="ORF">LuPra_06318</name>
</gene>
<dbReference type="Pfam" id="PF23552">
    <property type="entry name" value="ParB_C"/>
    <property type="match status" value="1"/>
</dbReference>
<dbReference type="InterPro" id="IPR050336">
    <property type="entry name" value="Chromosome_partition/occlusion"/>
</dbReference>
<dbReference type="CDD" id="cd16393">
    <property type="entry name" value="SPO0J_N"/>
    <property type="match status" value="1"/>
</dbReference>
<dbReference type="AlphaFoldDB" id="A0A143PWS8"/>
<dbReference type="NCBIfam" id="TIGR00180">
    <property type="entry name" value="parB_part"/>
    <property type="match status" value="1"/>
</dbReference>
<proteinExistence type="inferred from homology"/>
<dbReference type="SUPFAM" id="SSF109709">
    <property type="entry name" value="KorB DNA-binding domain-like"/>
    <property type="match status" value="1"/>
</dbReference>
<reference evidence="6" key="2">
    <citation type="submission" date="2016-04" db="EMBL/GenBank/DDBJ databases">
        <title>First Complete Genome Sequence of a Subdivision 6 Acidobacterium.</title>
        <authorList>
            <person name="Huang S."/>
            <person name="Vieira S."/>
            <person name="Bunk B."/>
            <person name="Riedel T."/>
            <person name="Sproeer C."/>
            <person name="Overmann J."/>
        </authorList>
    </citation>
    <scope>NUCLEOTIDE SEQUENCE [LARGE SCALE GENOMIC DNA]</scope>
    <source>
        <strain evidence="6">DSM 100886 HEG_-6_39</strain>
    </source>
</reference>
<dbReference type="Pfam" id="PF02195">
    <property type="entry name" value="ParB_N"/>
    <property type="match status" value="1"/>
</dbReference>
<dbReference type="Gene3D" id="1.10.10.2830">
    <property type="match status" value="1"/>
</dbReference>
<protein>
    <submittedName>
        <fullName evidence="5">Putative chromosome-partitioning protein ParB</fullName>
    </submittedName>
</protein>
<dbReference type="STRING" id="1855912.LuPra_06318"/>
<dbReference type="SUPFAM" id="SSF110849">
    <property type="entry name" value="ParB/Sulfiredoxin"/>
    <property type="match status" value="1"/>
</dbReference>
<dbReference type="FunFam" id="3.90.1530.30:FF:000001">
    <property type="entry name" value="Chromosome partitioning protein ParB"/>
    <property type="match status" value="1"/>
</dbReference>
<keyword evidence="3" id="KW-0238">DNA-binding</keyword>
<keyword evidence="2" id="KW-0159">Chromosome partition</keyword>
<reference evidence="5 6" key="1">
    <citation type="journal article" date="2016" name="Genome Announc.">
        <title>First Complete Genome Sequence of a Subdivision 6 Acidobacterium Strain.</title>
        <authorList>
            <person name="Huang S."/>
            <person name="Vieira S."/>
            <person name="Bunk B."/>
            <person name="Riedel T."/>
            <person name="Sproer C."/>
            <person name="Overmann J."/>
        </authorList>
    </citation>
    <scope>NUCLEOTIDE SEQUENCE [LARGE SCALE GENOMIC DNA]</scope>
    <source>
        <strain evidence="6">DSM 100886 HEG_-6_39</strain>
    </source>
</reference>
<keyword evidence="6" id="KW-1185">Reference proteome</keyword>
<dbReference type="PANTHER" id="PTHR33375:SF1">
    <property type="entry name" value="CHROMOSOME-PARTITIONING PROTEIN PARB-RELATED"/>
    <property type="match status" value="1"/>
</dbReference>
<dbReference type="Gene3D" id="3.90.1530.30">
    <property type="match status" value="1"/>
</dbReference>
<dbReference type="KEGG" id="abac:LuPra_06318"/>
<dbReference type="EMBL" id="CP015136">
    <property type="protein sequence ID" value="AMY13032.1"/>
    <property type="molecule type" value="Genomic_DNA"/>
</dbReference>
<dbReference type="InterPro" id="IPR004437">
    <property type="entry name" value="ParB/RepB/Spo0J"/>
</dbReference>
<dbReference type="GO" id="GO:0003677">
    <property type="term" value="F:DNA binding"/>
    <property type="evidence" value="ECO:0007669"/>
    <property type="project" value="UniProtKB-KW"/>
</dbReference>
<feature type="domain" description="ParB-like N-terminal" evidence="4">
    <location>
        <begin position="17"/>
        <end position="106"/>
    </location>
</feature>
<evidence type="ECO:0000256" key="2">
    <source>
        <dbReference type="ARBA" id="ARBA00022829"/>
    </source>
</evidence>
<organism evidence="5 6">
    <name type="scientific">Luteitalea pratensis</name>
    <dbReference type="NCBI Taxonomy" id="1855912"/>
    <lineage>
        <taxon>Bacteria</taxon>
        <taxon>Pseudomonadati</taxon>
        <taxon>Acidobacteriota</taxon>
        <taxon>Vicinamibacteria</taxon>
        <taxon>Vicinamibacterales</taxon>
        <taxon>Vicinamibacteraceae</taxon>
        <taxon>Luteitalea</taxon>
    </lineage>
</organism>
<dbReference type="PATRIC" id="fig|1813736.3.peg.6635"/>
<sequence length="274" mass="30496">MPVAPPVAVVEARQPQREVDLDLIDPNPLQPRTRFDDVKLQELAESISSAGLVQPIVVRRKGERFEIVAGERRWRAAQIAGLLKLPVHVSDVSDEKLLQTALIENIQREDLNPIEEAQAYKRMGDESGLTQEQIAVAVGKDRASIANYLRLLRLPEQVRARVASGELSMGHARALLAVEDTATLLKAVDRVVASGMSVRATEALARKLSAPPPIDVAKPDVAEKDVHTRQAEERLRVVLGTRVHIQRKGKGGRVEIEFVNEDELIRLYEYLVER</sequence>
<comment type="similarity">
    <text evidence="1">Belongs to the ParB family.</text>
</comment>
<name>A0A143PWS8_LUTPR</name>
<dbReference type="InterPro" id="IPR041468">
    <property type="entry name" value="HTH_ParB/Spo0J"/>
</dbReference>
<dbReference type="InterPro" id="IPR003115">
    <property type="entry name" value="ParB_N"/>
</dbReference>